<dbReference type="InterPro" id="IPR051595">
    <property type="entry name" value="GH25_Enzymes"/>
</dbReference>
<dbReference type="GO" id="GO:1990169">
    <property type="term" value="P:stress response to copper ion"/>
    <property type="evidence" value="ECO:0007669"/>
    <property type="project" value="EnsemblMetazoa"/>
</dbReference>
<dbReference type="InterPro" id="IPR002053">
    <property type="entry name" value="Glyco_hydro_25"/>
</dbReference>
<proteinExistence type="inferred from homology"/>
<gene>
    <name evidence="3" type="primary">Cre-lys-3</name>
    <name evidence="3" type="ORF">CRE_30677</name>
</gene>
<dbReference type="CTD" id="9824599"/>
<name>E3LTP2_CAERE</name>
<sequence>MYKSVPSISFSTSFLTMKLFVVLFCLPLIHTLPTIPPFNPWNLVQNEEVEQVIDPDYNIPEVQDAPEIPFDERDSPTHAYSVDIAYHTTMSDMECLRAKGYRSVFVRALNPIGNTYFDIEVLNTINNAYNAGLGSEVYITPNINSSRSGAEQINIVYQNLRDNGINVRSIWIQVTSPSNWNAPISQRIQFIQDMIGQAKNLGLSVGIYTSFYDWLEITGGWNTFSSDVFLWYWHVLGVGADGETIPTLEDFRSFGPWKQATVKQFAQVEKVCGMIVNRNVYATRNQEVSQVVHYSAGNDNEHKEKEQIRVGGIGF</sequence>
<evidence type="ECO:0000256" key="1">
    <source>
        <dbReference type="ARBA" id="ARBA00010646"/>
    </source>
</evidence>
<dbReference type="FunCoup" id="E3LTP2">
    <property type="interactions" value="5"/>
</dbReference>
<protein>
    <submittedName>
        <fullName evidence="3">CRE-LYS-3 protein</fullName>
    </submittedName>
</protein>
<dbReference type="InterPro" id="IPR017853">
    <property type="entry name" value="GH"/>
</dbReference>
<dbReference type="PANTHER" id="PTHR23208">
    <property type="entry name" value="LYSOZYME PROTEIN"/>
    <property type="match status" value="1"/>
</dbReference>
<dbReference type="OMA" id="FLWYWHV"/>
<keyword evidence="2" id="KW-0732">Signal</keyword>
<dbReference type="GO" id="GO:0009253">
    <property type="term" value="P:peptidoglycan catabolic process"/>
    <property type="evidence" value="ECO:0007669"/>
    <property type="project" value="InterPro"/>
</dbReference>
<dbReference type="Proteomes" id="UP000008281">
    <property type="component" value="Unassembled WGS sequence"/>
</dbReference>
<dbReference type="Gene3D" id="3.20.20.80">
    <property type="entry name" value="Glycosidases"/>
    <property type="match status" value="1"/>
</dbReference>
<reference evidence="3" key="1">
    <citation type="submission" date="2007-07" db="EMBL/GenBank/DDBJ databases">
        <title>PCAP assembly of the Caenorhabditis remanei genome.</title>
        <authorList>
            <consortium name="The Caenorhabditis remanei Sequencing Consortium"/>
            <person name="Wilson R.K."/>
        </authorList>
    </citation>
    <scope>NUCLEOTIDE SEQUENCE [LARGE SCALE GENOMIC DNA]</scope>
    <source>
        <strain evidence="3">PB4641</strain>
    </source>
</reference>
<accession>E3LTP2</accession>
<dbReference type="PANTHER" id="PTHR23208:SF17">
    <property type="entry name" value="LYSOZYME-LIKE PROTEIN 3"/>
    <property type="match status" value="1"/>
</dbReference>
<evidence type="ECO:0000313" key="3">
    <source>
        <dbReference type="EMBL" id="EFP11264.1"/>
    </source>
</evidence>
<dbReference type="AlphaFoldDB" id="E3LTP2"/>
<evidence type="ECO:0000313" key="4">
    <source>
        <dbReference type="Proteomes" id="UP000008281"/>
    </source>
</evidence>
<dbReference type="CDD" id="cd06416">
    <property type="entry name" value="GH25_Lys1-like"/>
    <property type="match status" value="1"/>
</dbReference>
<dbReference type="HOGENOM" id="CLU_073372_1_0_1"/>
<dbReference type="STRING" id="31234.E3LTP2"/>
<dbReference type="PROSITE" id="PS51904">
    <property type="entry name" value="GLYCOSYL_HYDROL_F25_2"/>
    <property type="match status" value="1"/>
</dbReference>
<dbReference type="GO" id="GO:0016998">
    <property type="term" value="P:cell wall macromolecule catabolic process"/>
    <property type="evidence" value="ECO:0007669"/>
    <property type="project" value="InterPro"/>
</dbReference>
<dbReference type="KEGG" id="crq:GCK72_017558"/>
<dbReference type="OrthoDB" id="25039at2759"/>
<dbReference type="GO" id="GO:0003796">
    <property type="term" value="F:lysozyme activity"/>
    <property type="evidence" value="ECO:0007669"/>
    <property type="project" value="InterPro"/>
</dbReference>
<dbReference type="GO" id="GO:0045087">
    <property type="term" value="P:innate immune response"/>
    <property type="evidence" value="ECO:0007669"/>
    <property type="project" value="TreeGrafter"/>
</dbReference>
<dbReference type="SUPFAM" id="SSF51445">
    <property type="entry name" value="(Trans)glycosidases"/>
    <property type="match status" value="1"/>
</dbReference>
<dbReference type="EMBL" id="DS268415">
    <property type="protein sequence ID" value="EFP11264.1"/>
    <property type="molecule type" value="Genomic_DNA"/>
</dbReference>
<keyword evidence="4" id="KW-1185">Reference proteome</keyword>
<dbReference type="eggNOG" id="ENOG502S5RB">
    <property type="taxonomic scope" value="Eukaryota"/>
</dbReference>
<dbReference type="GeneID" id="9824599"/>
<evidence type="ECO:0000256" key="2">
    <source>
        <dbReference type="ARBA" id="ARBA00022729"/>
    </source>
</evidence>
<comment type="similarity">
    <text evidence="1">Belongs to the glycosyl hydrolase 25 family.</text>
</comment>
<dbReference type="GO" id="GO:0007165">
    <property type="term" value="P:signal transduction"/>
    <property type="evidence" value="ECO:0007669"/>
    <property type="project" value="TreeGrafter"/>
</dbReference>
<dbReference type="RefSeq" id="XP_003112743.2">
    <property type="nucleotide sequence ID" value="XM_003112695.2"/>
</dbReference>
<organism evidence="4">
    <name type="scientific">Caenorhabditis remanei</name>
    <name type="common">Caenorhabditis vulgaris</name>
    <dbReference type="NCBI Taxonomy" id="31234"/>
    <lineage>
        <taxon>Eukaryota</taxon>
        <taxon>Metazoa</taxon>
        <taxon>Ecdysozoa</taxon>
        <taxon>Nematoda</taxon>
        <taxon>Chromadorea</taxon>
        <taxon>Rhabditida</taxon>
        <taxon>Rhabditina</taxon>
        <taxon>Rhabditomorpha</taxon>
        <taxon>Rhabditoidea</taxon>
        <taxon>Rhabditidae</taxon>
        <taxon>Peloderinae</taxon>
        <taxon>Caenorhabditis</taxon>
    </lineage>
</organism>